<dbReference type="EMBL" id="OX395128">
    <property type="protein sequence ID" value="CAI5771147.1"/>
    <property type="molecule type" value="Genomic_DNA"/>
</dbReference>
<organism evidence="2 3">
    <name type="scientific">Podarcis lilfordi</name>
    <name type="common">Lilford's wall lizard</name>
    <dbReference type="NCBI Taxonomy" id="74358"/>
    <lineage>
        <taxon>Eukaryota</taxon>
        <taxon>Metazoa</taxon>
        <taxon>Chordata</taxon>
        <taxon>Craniata</taxon>
        <taxon>Vertebrata</taxon>
        <taxon>Euteleostomi</taxon>
        <taxon>Lepidosauria</taxon>
        <taxon>Squamata</taxon>
        <taxon>Bifurcata</taxon>
        <taxon>Unidentata</taxon>
        <taxon>Episquamata</taxon>
        <taxon>Laterata</taxon>
        <taxon>Lacertibaenia</taxon>
        <taxon>Lacertidae</taxon>
        <taxon>Podarcis</taxon>
    </lineage>
</organism>
<name>A0AA35K5D6_9SAUR</name>
<evidence type="ECO:0000313" key="3">
    <source>
        <dbReference type="Proteomes" id="UP001178461"/>
    </source>
</evidence>
<dbReference type="GO" id="GO:0001940">
    <property type="term" value="C:male pronucleus"/>
    <property type="evidence" value="ECO:0007669"/>
    <property type="project" value="TreeGrafter"/>
</dbReference>
<dbReference type="PANTHER" id="PTHR35678">
    <property type="entry name" value="PROTEIN STPG4"/>
    <property type="match status" value="1"/>
</dbReference>
<evidence type="ECO:0008006" key="4">
    <source>
        <dbReference type="Google" id="ProtNLM"/>
    </source>
</evidence>
<dbReference type="Proteomes" id="UP001178461">
    <property type="component" value="Chromosome 3"/>
</dbReference>
<dbReference type="GO" id="GO:0042393">
    <property type="term" value="F:histone binding"/>
    <property type="evidence" value="ECO:0007669"/>
    <property type="project" value="TreeGrafter"/>
</dbReference>
<evidence type="ECO:0000256" key="1">
    <source>
        <dbReference type="SAM" id="MobiDB-lite"/>
    </source>
</evidence>
<dbReference type="GO" id="GO:0003682">
    <property type="term" value="F:chromatin binding"/>
    <property type="evidence" value="ECO:0007669"/>
    <property type="project" value="TreeGrafter"/>
</dbReference>
<evidence type="ECO:0000313" key="2">
    <source>
        <dbReference type="EMBL" id="CAI5771147.1"/>
    </source>
</evidence>
<dbReference type="PANTHER" id="PTHR35678:SF1">
    <property type="entry name" value="PROTEIN STPG4"/>
    <property type="match status" value="1"/>
</dbReference>
<dbReference type="GO" id="GO:0044727">
    <property type="term" value="P:epigenetic programing of male pronucleus"/>
    <property type="evidence" value="ECO:0007669"/>
    <property type="project" value="TreeGrafter"/>
</dbReference>
<dbReference type="AlphaFoldDB" id="A0AA35K5D6"/>
<reference evidence="2" key="1">
    <citation type="submission" date="2022-12" db="EMBL/GenBank/DDBJ databases">
        <authorList>
            <person name="Alioto T."/>
            <person name="Alioto T."/>
            <person name="Gomez Garrido J."/>
        </authorList>
    </citation>
    <scope>NUCLEOTIDE SEQUENCE</scope>
</reference>
<sequence length="237" mass="27016">MLGGRRSTFAQASEDTVADKDKDKEIDFGRDAWWRESLRPTPIPGCYPVRDFLEDAQLNPVKRTYNFKGEGRKRISIFQQMTDMTLPSSFKYIPPSFVELAEKKRVTYSFRSVSREAPTTASYRDKDINTDPGQYDLFPPPVPTFPTKNYMFRSAVQRLNTFGPKEGPGPGTYNIKEVLPTPIRSCFLSKVPRLLPSHSKVPGPGSYWPTNQSPKQPRTIESLGREHTIFFSNTPEL</sequence>
<feature type="region of interest" description="Disordered" evidence="1">
    <location>
        <begin position="1"/>
        <end position="23"/>
    </location>
</feature>
<proteinExistence type="predicted"/>
<dbReference type="GO" id="GO:0042585">
    <property type="term" value="C:germinal vesicle"/>
    <property type="evidence" value="ECO:0007669"/>
    <property type="project" value="TreeGrafter"/>
</dbReference>
<keyword evidence="3" id="KW-1185">Reference proteome</keyword>
<gene>
    <name evidence="2" type="ORF">PODLI_1B027358</name>
</gene>
<protein>
    <recommendedName>
        <fullName evidence="4">Sperm-tail PG-rich repeat containing 4</fullName>
    </recommendedName>
</protein>
<dbReference type="GO" id="GO:0001939">
    <property type="term" value="C:female pronucleus"/>
    <property type="evidence" value="ECO:0007669"/>
    <property type="project" value="TreeGrafter"/>
</dbReference>
<accession>A0AA35K5D6</accession>